<dbReference type="InterPro" id="IPR036774">
    <property type="entry name" value="ERV/ALR_sulphydryl_oxid_sf"/>
</dbReference>
<evidence type="ECO:0000256" key="4">
    <source>
        <dbReference type="ARBA" id="ARBA00023002"/>
    </source>
</evidence>
<dbReference type="GO" id="GO:0050660">
    <property type="term" value="F:flavin adenine dinucleotide binding"/>
    <property type="evidence" value="ECO:0007669"/>
    <property type="project" value="TreeGrafter"/>
</dbReference>
<keyword evidence="5" id="KW-1015">Disulfide bond</keyword>
<evidence type="ECO:0000256" key="5">
    <source>
        <dbReference type="ARBA" id="ARBA00023157"/>
    </source>
</evidence>
<evidence type="ECO:0000256" key="9">
    <source>
        <dbReference type="SAM" id="MobiDB-lite"/>
    </source>
</evidence>
<sequence length="208" mass="23628">MSQNPFEAIIKSYESVARCIQTHVSQLFTLNRRVQDHQKQLPEGSSPVPPVSSLHPVTTTERNDFYLLQSMEASLSPAPSVKSKFTVPLTKEELGRATWTLLHTIAAQYPDHPSRQQKRDAKDLMAIISRLYPCKECADHFKEILRANPVLVGSQEEFSQWLCYAHNVVNRSLGKPIFPCQRIDSRWGKLDCKDRGCDLEGTLDSYTP</sequence>
<keyword evidence="3 8" id="KW-0274">FAD</keyword>
<protein>
    <recommendedName>
        <fullName evidence="8">Sulfhydryl oxidase</fullName>
        <ecNumber evidence="8">1.8.3.2</ecNumber>
    </recommendedName>
</protein>
<dbReference type="PANTHER" id="PTHR12645:SF0">
    <property type="entry name" value="FAD-LINKED SULFHYDRYL OXIDASE ALR"/>
    <property type="match status" value="1"/>
</dbReference>
<dbReference type="Pfam" id="PF04777">
    <property type="entry name" value="Evr1_Alr"/>
    <property type="match status" value="1"/>
</dbReference>
<keyword evidence="4 8" id="KW-0560">Oxidoreductase</keyword>
<dbReference type="FunFam" id="1.20.120.310:FF:000002">
    <property type="entry name" value="Sulfhydryl oxidase"/>
    <property type="match status" value="1"/>
</dbReference>
<dbReference type="InterPro" id="IPR039799">
    <property type="entry name" value="ALR/ERV"/>
</dbReference>
<evidence type="ECO:0000259" key="10">
    <source>
        <dbReference type="PROSITE" id="PS51324"/>
    </source>
</evidence>
<keyword evidence="2 8" id="KW-0285">Flavoprotein</keyword>
<evidence type="ECO:0000256" key="8">
    <source>
        <dbReference type="RuleBase" id="RU371123"/>
    </source>
</evidence>
<evidence type="ECO:0000256" key="1">
    <source>
        <dbReference type="ARBA" id="ARBA00001974"/>
    </source>
</evidence>
<comment type="function">
    <text evidence="7">FAD-dependent sulfhydryl oxidase that catalyzes disulfide bond formation. Oxidizes thioredoxin in vitro. Required for the import and folding of small cysteine-containing proteins in the mitochondrial intermembrane space, and can act independently of the oxidoreductase MIA40. Can oxidize the cytochrome c oxidase assembly protein COX19, a typical substrate of MIA40.</text>
</comment>
<evidence type="ECO:0000256" key="6">
    <source>
        <dbReference type="ARBA" id="ARBA00052964"/>
    </source>
</evidence>
<dbReference type="PANTHER" id="PTHR12645">
    <property type="entry name" value="ALR/ERV"/>
    <property type="match status" value="1"/>
</dbReference>
<gene>
    <name evidence="11" type="primary">ERV1_2</name>
    <name evidence="11" type="ORF">g.37542</name>
</gene>
<dbReference type="GO" id="GO:0005739">
    <property type="term" value="C:mitochondrion"/>
    <property type="evidence" value="ECO:0007669"/>
    <property type="project" value="TreeGrafter"/>
</dbReference>
<evidence type="ECO:0000313" key="11">
    <source>
        <dbReference type="EMBL" id="JAT61833.1"/>
    </source>
</evidence>
<evidence type="ECO:0000256" key="7">
    <source>
        <dbReference type="ARBA" id="ARBA00054445"/>
    </source>
</evidence>
<evidence type="ECO:0000256" key="3">
    <source>
        <dbReference type="ARBA" id="ARBA00022827"/>
    </source>
</evidence>
<feature type="domain" description="ERV/ALR sulfhydryl oxidase" evidence="10">
    <location>
        <begin position="87"/>
        <end position="187"/>
    </location>
</feature>
<evidence type="ECO:0000256" key="2">
    <source>
        <dbReference type="ARBA" id="ARBA00022630"/>
    </source>
</evidence>
<proteinExistence type="predicted"/>
<dbReference type="EMBL" id="GDJX01006103">
    <property type="protein sequence ID" value="JAT61833.1"/>
    <property type="molecule type" value="Transcribed_RNA"/>
</dbReference>
<organism evidence="11">
    <name type="scientific">Anthurium amnicola</name>
    <dbReference type="NCBI Taxonomy" id="1678845"/>
    <lineage>
        <taxon>Eukaryota</taxon>
        <taxon>Viridiplantae</taxon>
        <taxon>Streptophyta</taxon>
        <taxon>Embryophyta</taxon>
        <taxon>Tracheophyta</taxon>
        <taxon>Spermatophyta</taxon>
        <taxon>Magnoliopsida</taxon>
        <taxon>Liliopsida</taxon>
        <taxon>Araceae</taxon>
        <taxon>Pothoideae</taxon>
        <taxon>Potheae</taxon>
        <taxon>Anthurium</taxon>
    </lineage>
</organism>
<dbReference type="GO" id="GO:0016971">
    <property type="term" value="F:flavin-dependent sulfhydryl oxidase activity"/>
    <property type="evidence" value="ECO:0007669"/>
    <property type="project" value="InterPro"/>
</dbReference>
<reference evidence="11" key="1">
    <citation type="submission" date="2015-07" db="EMBL/GenBank/DDBJ databases">
        <title>Transcriptome Assembly of Anthurium amnicola.</title>
        <authorList>
            <person name="Suzuki J."/>
        </authorList>
    </citation>
    <scope>NUCLEOTIDE SEQUENCE</scope>
</reference>
<dbReference type="AlphaFoldDB" id="A0A1D1Z4L0"/>
<feature type="region of interest" description="Disordered" evidence="9">
    <location>
        <begin position="36"/>
        <end position="55"/>
    </location>
</feature>
<dbReference type="SUPFAM" id="SSF69000">
    <property type="entry name" value="FAD-dependent thiol oxidase"/>
    <property type="match status" value="1"/>
</dbReference>
<comment type="catalytic activity">
    <reaction evidence="6">
        <text>2 R'C(R)SH + O2 = R'C(R)S-S(R)CR' + H2O2</text>
        <dbReference type="Rhea" id="RHEA:17357"/>
        <dbReference type="ChEBI" id="CHEBI:15379"/>
        <dbReference type="ChEBI" id="CHEBI:16240"/>
        <dbReference type="ChEBI" id="CHEBI:16520"/>
        <dbReference type="ChEBI" id="CHEBI:17412"/>
        <dbReference type="EC" id="1.8.3.2"/>
    </reaction>
    <physiologicalReaction direction="left-to-right" evidence="6">
        <dbReference type="Rhea" id="RHEA:17358"/>
    </physiologicalReaction>
</comment>
<dbReference type="InterPro" id="IPR017905">
    <property type="entry name" value="ERV/ALR_sulphydryl_oxidase"/>
</dbReference>
<dbReference type="PROSITE" id="PS51324">
    <property type="entry name" value="ERV_ALR"/>
    <property type="match status" value="1"/>
</dbReference>
<name>A0A1D1Z4L0_9ARAE</name>
<dbReference type="EC" id="1.8.3.2" evidence="8"/>
<comment type="cofactor">
    <cofactor evidence="1 8">
        <name>FAD</name>
        <dbReference type="ChEBI" id="CHEBI:57692"/>
    </cofactor>
</comment>
<accession>A0A1D1Z4L0</accession>
<dbReference type="Gene3D" id="1.20.120.310">
    <property type="entry name" value="ERV/ALR sulfhydryl oxidase domain"/>
    <property type="match status" value="1"/>
</dbReference>